<organism evidence="9 10">
    <name type="scientific">Rubrivivax albus</name>
    <dbReference type="NCBI Taxonomy" id="2499835"/>
    <lineage>
        <taxon>Bacteria</taxon>
        <taxon>Pseudomonadati</taxon>
        <taxon>Pseudomonadota</taxon>
        <taxon>Betaproteobacteria</taxon>
        <taxon>Burkholderiales</taxon>
        <taxon>Sphaerotilaceae</taxon>
        <taxon>Rubrivivax</taxon>
    </lineage>
</organism>
<comment type="similarity">
    <text evidence="7">Belongs to the MraZ family.</text>
</comment>
<dbReference type="Gene3D" id="3.40.1550.20">
    <property type="entry name" value="Transcriptional regulator MraZ domain"/>
    <property type="match status" value="1"/>
</dbReference>
<feature type="domain" description="SpoVT-AbrB" evidence="8">
    <location>
        <begin position="78"/>
        <end position="121"/>
    </location>
</feature>
<dbReference type="GO" id="GO:0000976">
    <property type="term" value="F:transcription cis-regulatory region binding"/>
    <property type="evidence" value="ECO:0007669"/>
    <property type="project" value="TreeGrafter"/>
</dbReference>
<feature type="domain" description="SpoVT-AbrB" evidence="8">
    <location>
        <begin position="6"/>
        <end position="52"/>
    </location>
</feature>
<dbReference type="InterPro" id="IPR003444">
    <property type="entry name" value="MraZ"/>
</dbReference>
<dbReference type="InterPro" id="IPR038619">
    <property type="entry name" value="MraZ_sf"/>
</dbReference>
<reference evidence="9 10" key="1">
    <citation type="submission" date="2019-01" db="EMBL/GenBank/DDBJ databases">
        <authorList>
            <person name="Chen W.-M."/>
        </authorList>
    </citation>
    <scope>NUCLEOTIDE SEQUENCE [LARGE SCALE GENOMIC DNA]</scope>
    <source>
        <strain evidence="9 10">ICH-3</strain>
    </source>
</reference>
<evidence type="ECO:0000256" key="7">
    <source>
        <dbReference type="HAMAP-Rule" id="MF_01008"/>
    </source>
</evidence>
<dbReference type="SUPFAM" id="SSF89447">
    <property type="entry name" value="AbrB/MazE/MraZ-like"/>
    <property type="match status" value="1"/>
</dbReference>
<dbReference type="HAMAP" id="MF_01008">
    <property type="entry name" value="MraZ"/>
    <property type="match status" value="1"/>
</dbReference>
<evidence type="ECO:0000256" key="4">
    <source>
        <dbReference type="ARBA" id="ARBA00023015"/>
    </source>
</evidence>
<accession>A0A437K283</accession>
<dbReference type="GO" id="GO:0003700">
    <property type="term" value="F:DNA-binding transcription factor activity"/>
    <property type="evidence" value="ECO:0007669"/>
    <property type="project" value="UniProtKB-UniRule"/>
</dbReference>
<comment type="subunit">
    <text evidence="7">Forms oligomers.</text>
</comment>
<dbReference type="EMBL" id="SACT01000001">
    <property type="protein sequence ID" value="RVT54449.1"/>
    <property type="molecule type" value="Genomic_DNA"/>
</dbReference>
<dbReference type="OrthoDB" id="9807753at2"/>
<dbReference type="Proteomes" id="UP000288178">
    <property type="component" value="Unassembled WGS sequence"/>
</dbReference>
<keyword evidence="2 7" id="KW-0963">Cytoplasm</keyword>
<dbReference type="InterPro" id="IPR035642">
    <property type="entry name" value="MraZ_N"/>
</dbReference>
<dbReference type="CDD" id="cd16321">
    <property type="entry name" value="MraZ_C"/>
    <property type="match status" value="1"/>
</dbReference>
<dbReference type="AlphaFoldDB" id="A0A437K283"/>
<evidence type="ECO:0000256" key="3">
    <source>
        <dbReference type="ARBA" id="ARBA00022737"/>
    </source>
</evidence>
<dbReference type="PANTHER" id="PTHR34701:SF1">
    <property type="entry name" value="TRANSCRIPTIONAL REGULATOR MRAZ"/>
    <property type="match status" value="1"/>
</dbReference>
<dbReference type="GO" id="GO:0009295">
    <property type="term" value="C:nucleoid"/>
    <property type="evidence" value="ECO:0007669"/>
    <property type="project" value="UniProtKB-SubCell"/>
</dbReference>
<dbReference type="CDD" id="cd16320">
    <property type="entry name" value="MraZ_N"/>
    <property type="match status" value="1"/>
</dbReference>
<keyword evidence="3" id="KW-0677">Repeat</keyword>
<name>A0A437K283_9BURK</name>
<evidence type="ECO:0000313" key="10">
    <source>
        <dbReference type="Proteomes" id="UP000288178"/>
    </source>
</evidence>
<sequence length="144" mass="16207">MVFQGTSAIALDAKGRITVPVRQRDLLMQACEGRLTLTKHPDGYLWVLPRQRWEQVREQLMSMSMDADPWRRVFLGSAVDVDIDGAARILIPPELRSAAALGKDVRLIGNGRVLELWDAARHDAHEAQLLAQPMPAEIRSFVLR</sequence>
<dbReference type="PANTHER" id="PTHR34701">
    <property type="entry name" value="TRANSCRIPTIONAL REGULATOR MRAZ"/>
    <property type="match status" value="1"/>
</dbReference>
<evidence type="ECO:0000256" key="6">
    <source>
        <dbReference type="ARBA" id="ARBA00023163"/>
    </source>
</evidence>
<dbReference type="InterPro" id="IPR007159">
    <property type="entry name" value="SpoVT-AbrB_dom"/>
</dbReference>
<dbReference type="PROSITE" id="PS51740">
    <property type="entry name" value="SPOVT_ABRB"/>
    <property type="match status" value="2"/>
</dbReference>
<keyword evidence="6 7" id="KW-0804">Transcription</keyword>
<dbReference type="InterPro" id="IPR037914">
    <property type="entry name" value="SpoVT-AbrB_sf"/>
</dbReference>
<keyword evidence="10" id="KW-1185">Reference proteome</keyword>
<comment type="subcellular location">
    <subcellularLocation>
        <location evidence="7">Cytoplasm</location>
        <location evidence="7">Nucleoid</location>
    </subcellularLocation>
</comment>
<gene>
    <name evidence="7 9" type="primary">mraZ</name>
    <name evidence="9" type="ORF">ENE75_01385</name>
</gene>
<keyword evidence="4 7" id="KW-0805">Transcription regulation</keyword>
<evidence type="ECO:0000259" key="8">
    <source>
        <dbReference type="PROSITE" id="PS51740"/>
    </source>
</evidence>
<evidence type="ECO:0000256" key="5">
    <source>
        <dbReference type="ARBA" id="ARBA00023125"/>
    </source>
</evidence>
<evidence type="ECO:0000256" key="2">
    <source>
        <dbReference type="ARBA" id="ARBA00022490"/>
    </source>
</evidence>
<dbReference type="InterPro" id="IPR035644">
    <property type="entry name" value="MraZ_C"/>
</dbReference>
<dbReference type="GO" id="GO:2000143">
    <property type="term" value="P:negative regulation of DNA-templated transcription initiation"/>
    <property type="evidence" value="ECO:0007669"/>
    <property type="project" value="TreeGrafter"/>
</dbReference>
<keyword evidence="5 7" id="KW-0238">DNA-binding</keyword>
<evidence type="ECO:0000313" key="9">
    <source>
        <dbReference type="EMBL" id="RVT54449.1"/>
    </source>
</evidence>
<dbReference type="InterPro" id="IPR020603">
    <property type="entry name" value="MraZ_dom"/>
</dbReference>
<dbReference type="GO" id="GO:0005737">
    <property type="term" value="C:cytoplasm"/>
    <property type="evidence" value="ECO:0007669"/>
    <property type="project" value="UniProtKB-UniRule"/>
</dbReference>
<proteinExistence type="inferred from homology"/>
<protein>
    <recommendedName>
        <fullName evidence="1 7">Transcriptional regulator MraZ</fullName>
    </recommendedName>
</protein>
<evidence type="ECO:0000256" key="1">
    <source>
        <dbReference type="ARBA" id="ARBA00013860"/>
    </source>
</evidence>
<dbReference type="Pfam" id="PF02381">
    <property type="entry name" value="MraZ"/>
    <property type="match status" value="2"/>
</dbReference>
<comment type="caution">
    <text evidence="9">The sequence shown here is derived from an EMBL/GenBank/DDBJ whole genome shotgun (WGS) entry which is preliminary data.</text>
</comment>